<accession>A0A316AEK4</accession>
<evidence type="ECO:0000313" key="3">
    <source>
        <dbReference type="Proteomes" id="UP000254051"/>
    </source>
</evidence>
<proteinExistence type="predicted"/>
<evidence type="ECO:0000313" key="2">
    <source>
        <dbReference type="EMBL" id="SUQ15483.1"/>
    </source>
</evidence>
<protein>
    <submittedName>
        <fullName evidence="2">Glycosyltransferase involved in cell wall bisynthesis</fullName>
    </submittedName>
</protein>
<keyword evidence="3" id="KW-1185">Reference proteome</keyword>
<dbReference type="CDD" id="cd03794">
    <property type="entry name" value="GT4_WbuB-like"/>
    <property type="match status" value="1"/>
</dbReference>
<dbReference type="Gene3D" id="3.40.50.2000">
    <property type="entry name" value="Glycogen Phosphorylase B"/>
    <property type="match status" value="2"/>
</dbReference>
<dbReference type="OrthoDB" id="9802525at2"/>
<dbReference type="Proteomes" id="UP000254051">
    <property type="component" value="Unassembled WGS sequence"/>
</dbReference>
<dbReference type="GO" id="GO:0016757">
    <property type="term" value="F:glycosyltransferase activity"/>
    <property type="evidence" value="ECO:0007669"/>
    <property type="project" value="InterPro"/>
</dbReference>
<evidence type="ECO:0000259" key="1">
    <source>
        <dbReference type="Pfam" id="PF00534"/>
    </source>
</evidence>
<dbReference type="PANTHER" id="PTHR12526">
    <property type="entry name" value="GLYCOSYLTRANSFERASE"/>
    <property type="match status" value="1"/>
</dbReference>
<dbReference type="InterPro" id="IPR001296">
    <property type="entry name" value="Glyco_trans_1"/>
</dbReference>
<organism evidence="2 3">
    <name type="scientific">Faecalicatena contorta</name>
    <dbReference type="NCBI Taxonomy" id="39482"/>
    <lineage>
        <taxon>Bacteria</taxon>
        <taxon>Bacillati</taxon>
        <taxon>Bacillota</taxon>
        <taxon>Clostridia</taxon>
        <taxon>Lachnospirales</taxon>
        <taxon>Lachnospiraceae</taxon>
        <taxon>Faecalicatena</taxon>
    </lineage>
</organism>
<dbReference type="Pfam" id="PF00534">
    <property type="entry name" value="Glycos_transf_1"/>
    <property type="match status" value="1"/>
</dbReference>
<dbReference type="RefSeq" id="WP_109713356.1">
    <property type="nucleotide sequence ID" value="NZ_QGDS01000013.1"/>
</dbReference>
<dbReference type="EMBL" id="UHJJ01000013">
    <property type="protein sequence ID" value="SUQ15483.1"/>
    <property type="molecule type" value="Genomic_DNA"/>
</dbReference>
<sequence length="406" mass="46286">MKKIAVITMGVRLDGEPGYTRFRYLCEFLTEAGYQVDLITTTFQHWEKAQRDVKKIKKEDYPFGLKFIYEPGYKRNVDLRRVRSHQIAAKNLTALLEKEGNYDLLYAEIPPNDVALACAEYAKRKGIPFVADVNDLWPEAMRMVLDIPVLSNLLFYPLQRDAEKVYSLVSGVIGTSDEYRDRPFKNQKRNVPKATVYVGNEIAVFDKGAQENDMAVVKSSTEFWVTYAGTIGTSYDIRTMVLAGEELAKRGKQNIKVKILGGGPLKDELEALARGRKIDNVEFVGYAPYDKMAAYLKKSDILVNSFVRKAPQSIVTKIGDYLAAGKAMINTCMSPEFRNKVETDEFGVNIEPEDVKILAYAIEDLYKNEEKRLKMGKRAREIAEEQFDRPKSYKKIEEMLRALLTV</sequence>
<keyword evidence="2" id="KW-0808">Transferase</keyword>
<dbReference type="AlphaFoldDB" id="A0A316AEK4"/>
<name>A0A316AEK4_9FIRM</name>
<dbReference type="SUPFAM" id="SSF53756">
    <property type="entry name" value="UDP-Glycosyltransferase/glycogen phosphorylase"/>
    <property type="match status" value="1"/>
</dbReference>
<gene>
    <name evidence="2" type="ORF">SAMN05216529_11328</name>
</gene>
<feature type="domain" description="Glycosyl transferase family 1" evidence="1">
    <location>
        <begin position="217"/>
        <end position="381"/>
    </location>
</feature>
<reference evidence="3" key="1">
    <citation type="submission" date="2017-07" db="EMBL/GenBank/DDBJ databases">
        <authorList>
            <person name="Varghese N."/>
            <person name="Submissions S."/>
        </authorList>
    </citation>
    <scope>NUCLEOTIDE SEQUENCE [LARGE SCALE GENOMIC DNA]</scope>
    <source>
        <strain evidence="3">NLAE-zl-C134</strain>
    </source>
</reference>